<dbReference type="Proteomes" id="UP000266206">
    <property type="component" value="Unassembled WGS sequence"/>
</dbReference>
<evidence type="ECO:0000256" key="2">
    <source>
        <dbReference type="ARBA" id="ARBA00009810"/>
    </source>
</evidence>
<keyword evidence="3 10" id="KW-0813">Transport</keyword>
<evidence type="ECO:0000256" key="9">
    <source>
        <dbReference type="ARBA" id="ARBA00023237"/>
    </source>
</evidence>
<evidence type="ECO:0000256" key="8">
    <source>
        <dbReference type="ARBA" id="ARBA00023170"/>
    </source>
</evidence>
<dbReference type="PANTHER" id="PTHR32552:SF82">
    <property type="entry name" value="FCUA PROTEIN"/>
    <property type="match status" value="1"/>
</dbReference>
<dbReference type="GO" id="GO:0015344">
    <property type="term" value="F:siderophore uptake transmembrane transporter activity"/>
    <property type="evidence" value="ECO:0007669"/>
    <property type="project" value="TreeGrafter"/>
</dbReference>
<dbReference type="CDD" id="cd01347">
    <property type="entry name" value="ligand_gated_channel"/>
    <property type="match status" value="1"/>
</dbReference>
<evidence type="ECO:0000313" key="16">
    <source>
        <dbReference type="Proteomes" id="UP000266206"/>
    </source>
</evidence>
<dbReference type="Pfam" id="PF00593">
    <property type="entry name" value="TonB_dep_Rec_b-barrel"/>
    <property type="match status" value="1"/>
</dbReference>
<evidence type="ECO:0000256" key="10">
    <source>
        <dbReference type="PROSITE-ProRule" id="PRU01360"/>
    </source>
</evidence>
<dbReference type="InterPro" id="IPR036942">
    <property type="entry name" value="Beta-barrel_TonB_sf"/>
</dbReference>
<keyword evidence="6 11" id="KW-0798">TonB box</keyword>
<dbReference type="AlphaFoldDB" id="A0A3A1YYF5"/>
<feature type="chain" id="PRO_5017184277" evidence="12">
    <location>
        <begin position="30"/>
        <end position="720"/>
    </location>
</feature>
<name>A0A3A1YYF5_9BURK</name>
<proteinExistence type="inferred from homology"/>
<feature type="signal peptide" evidence="12">
    <location>
        <begin position="1"/>
        <end position="29"/>
    </location>
</feature>
<evidence type="ECO:0000259" key="14">
    <source>
        <dbReference type="Pfam" id="PF07715"/>
    </source>
</evidence>
<evidence type="ECO:0000256" key="1">
    <source>
        <dbReference type="ARBA" id="ARBA00004571"/>
    </source>
</evidence>
<dbReference type="EMBL" id="NQYH01000001">
    <property type="protein sequence ID" value="RIY42208.1"/>
    <property type="molecule type" value="Genomic_DNA"/>
</dbReference>
<keyword evidence="9 10" id="KW-0998">Cell outer membrane</keyword>
<feature type="domain" description="TonB-dependent receptor-like beta-barrel" evidence="13">
    <location>
        <begin position="286"/>
        <end position="691"/>
    </location>
</feature>
<dbReference type="GO" id="GO:0038023">
    <property type="term" value="F:signaling receptor activity"/>
    <property type="evidence" value="ECO:0007669"/>
    <property type="project" value="InterPro"/>
</dbReference>
<evidence type="ECO:0000256" key="12">
    <source>
        <dbReference type="SAM" id="SignalP"/>
    </source>
</evidence>
<dbReference type="NCBIfam" id="TIGR01783">
    <property type="entry name" value="TonB-siderophor"/>
    <property type="match status" value="1"/>
</dbReference>
<keyword evidence="8 15" id="KW-0675">Receptor</keyword>
<evidence type="ECO:0000256" key="6">
    <source>
        <dbReference type="ARBA" id="ARBA00023077"/>
    </source>
</evidence>
<comment type="similarity">
    <text evidence="2 10 11">Belongs to the TonB-dependent receptor family.</text>
</comment>
<dbReference type="InterPro" id="IPR000531">
    <property type="entry name" value="Beta-barrel_TonB"/>
</dbReference>
<sequence>MPHRPFTRSLLLRHLAAAGLLVSAGGALAQSTQPATLQTITVEGSQLSDGVMPPFAGGQVATGGSLGLLGTSNVMDSPFSTVNYTSQLVDDIQARTLADVITLDPSVRTTTSTGGFGEDFLIRGFSVGTGDVGLNGLYGLLSANRIPLEMVERVELLKGPGTLMRGIPPNGSIGGSVNVITKRADDEPLTRVSAAYTSKANVGTHVDIGRRFGKNNAWGVRFNGVLRGGEASIRDGKQNLGLGALALDYRGERLRWTLDAIYQDEKIDDFRAQIGFRPGIAEIPAAPDGDITFYPGTTLTQLDKTVASRLEYDLTDNLTAHVAMGYRDNVVKQMFPISVNPNTLARQGVDADGNFGVMNSYYDSYSKTFSADAGLQARFNTGSVGHVVALSATRMDQEAGNAYSPGTAAVSSNIYNPSPLPAAPSVRKNMERASETTLSSIAIADTLSFAQDSVLLTVGARRQTVEVDGYSTATGARTSTYKASAISPVAGIVVKPLNNVSIYGNFTEGLTRGTIVSANYANAGEVLDPYKSKQYEAGVKVDWGKVTTTVAVYQLGRPAGQADDANVYGYFGEQRNRGLELTAYGELQPGLRFMAGAAFTQAKLMNTPGGVNEGNTAAGVPRRTFNLALDWDTPWVNGLSLNGSVAYTSSSYIDSTNTLSLPAVTTFGLGARYRTEVAGKPVVLRANIDNLTDKKYWLASGSFATNAAGRTVMLSATVDF</sequence>
<keyword evidence="4 10" id="KW-1134">Transmembrane beta strand</keyword>
<evidence type="ECO:0000259" key="13">
    <source>
        <dbReference type="Pfam" id="PF00593"/>
    </source>
</evidence>
<dbReference type="GO" id="GO:0015891">
    <property type="term" value="P:siderophore transport"/>
    <property type="evidence" value="ECO:0007669"/>
    <property type="project" value="InterPro"/>
</dbReference>
<dbReference type="Gene3D" id="2.170.130.10">
    <property type="entry name" value="TonB-dependent receptor, plug domain"/>
    <property type="match status" value="1"/>
</dbReference>
<dbReference type="OrthoDB" id="5346107at2"/>
<feature type="domain" description="TonB-dependent receptor plug" evidence="14">
    <location>
        <begin position="74"/>
        <end position="166"/>
    </location>
</feature>
<organism evidence="15 16">
    <name type="scientific">Neopusillimonas maritima</name>
    <dbReference type="NCBI Taxonomy" id="2026239"/>
    <lineage>
        <taxon>Bacteria</taxon>
        <taxon>Pseudomonadati</taxon>
        <taxon>Pseudomonadota</taxon>
        <taxon>Betaproteobacteria</taxon>
        <taxon>Burkholderiales</taxon>
        <taxon>Alcaligenaceae</taxon>
        <taxon>Neopusillimonas</taxon>
    </lineage>
</organism>
<dbReference type="GO" id="GO:0009279">
    <property type="term" value="C:cell outer membrane"/>
    <property type="evidence" value="ECO:0007669"/>
    <property type="project" value="UniProtKB-SubCell"/>
</dbReference>
<accession>A0A3A1YYF5</accession>
<evidence type="ECO:0000256" key="3">
    <source>
        <dbReference type="ARBA" id="ARBA00022448"/>
    </source>
</evidence>
<dbReference type="PROSITE" id="PS52016">
    <property type="entry name" value="TONB_DEPENDENT_REC_3"/>
    <property type="match status" value="1"/>
</dbReference>
<reference evidence="15 16" key="1">
    <citation type="submission" date="2017-08" db="EMBL/GenBank/DDBJ databases">
        <title>Pusillimonas indicus sp. nov., a member of the family Alcaligenaceae isolated from surface seawater.</title>
        <authorList>
            <person name="Li J."/>
        </authorList>
    </citation>
    <scope>NUCLEOTIDE SEQUENCE [LARGE SCALE GENOMIC DNA]</scope>
    <source>
        <strain evidence="15 16">L52-1-41</strain>
    </source>
</reference>
<evidence type="ECO:0000256" key="11">
    <source>
        <dbReference type="RuleBase" id="RU003357"/>
    </source>
</evidence>
<dbReference type="InterPro" id="IPR010105">
    <property type="entry name" value="TonB_sidphr_rcpt"/>
</dbReference>
<keyword evidence="5 10" id="KW-0812">Transmembrane</keyword>
<evidence type="ECO:0000256" key="7">
    <source>
        <dbReference type="ARBA" id="ARBA00023136"/>
    </source>
</evidence>
<dbReference type="InterPro" id="IPR039426">
    <property type="entry name" value="TonB-dep_rcpt-like"/>
</dbReference>
<dbReference type="SUPFAM" id="SSF56935">
    <property type="entry name" value="Porins"/>
    <property type="match status" value="1"/>
</dbReference>
<dbReference type="Gene3D" id="2.40.170.20">
    <property type="entry name" value="TonB-dependent receptor, beta-barrel domain"/>
    <property type="match status" value="1"/>
</dbReference>
<dbReference type="Pfam" id="PF07715">
    <property type="entry name" value="Plug"/>
    <property type="match status" value="1"/>
</dbReference>
<evidence type="ECO:0000256" key="4">
    <source>
        <dbReference type="ARBA" id="ARBA00022452"/>
    </source>
</evidence>
<evidence type="ECO:0000313" key="15">
    <source>
        <dbReference type="EMBL" id="RIY42208.1"/>
    </source>
</evidence>
<dbReference type="PANTHER" id="PTHR32552">
    <property type="entry name" value="FERRICHROME IRON RECEPTOR-RELATED"/>
    <property type="match status" value="1"/>
</dbReference>
<protein>
    <submittedName>
        <fullName evidence="15">TonB-dependent siderophore receptor</fullName>
    </submittedName>
</protein>
<comment type="subcellular location">
    <subcellularLocation>
        <location evidence="1 10">Cell outer membrane</location>
        <topology evidence="1 10">Multi-pass membrane protein</topology>
    </subcellularLocation>
</comment>
<dbReference type="InterPro" id="IPR012910">
    <property type="entry name" value="Plug_dom"/>
</dbReference>
<dbReference type="RefSeq" id="WP_114421293.1">
    <property type="nucleotide sequence ID" value="NZ_NQYH01000001.1"/>
</dbReference>
<comment type="caution">
    <text evidence="15">The sequence shown here is derived from an EMBL/GenBank/DDBJ whole genome shotgun (WGS) entry which is preliminary data.</text>
</comment>
<gene>
    <name evidence="15" type="ORF">CJP73_01840</name>
</gene>
<keyword evidence="7 10" id="KW-0472">Membrane</keyword>
<dbReference type="InterPro" id="IPR037066">
    <property type="entry name" value="Plug_dom_sf"/>
</dbReference>
<evidence type="ECO:0000256" key="5">
    <source>
        <dbReference type="ARBA" id="ARBA00022692"/>
    </source>
</evidence>
<keyword evidence="12" id="KW-0732">Signal</keyword>